<keyword evidence="6" id="KW-0963">Cytoplasm</keyword>
<evidence type="ECO:0000313" key="14">
    <source>
        <dbReference type="EMBL" id="MBS4536859.1"/>
    </source>
</evidence>
<dbReference type="EMBL" id="WSFT01000004">
    <property type="protein sequence ID" value="MBS4536859.1"/>
    <property type="molecule type" value="Genomic_DNA"/>
</dbReference>
<organism evidence="14 15">
    <name type="scientific">Anaeromonas frigoriresistens</name>
    <dbReference type="NCBI Taxonomy" id="2683708"/>
    <lineage>
        <taxon>Bacteria</taxon>
        <taxon>Bacillati</taxon>
        <taxon>Bacillota</taxon>
        <taxon>Tissierellia</taxon>
        <taxon>Tissierellales</taxon>
        <taxon>Thermohalobacteraceae</taxon>
        <taxon>Anaeromonas</taxon>
    </lineage>
</organism>
<keyword evidence="7" id="KW-0028">Amino-acid biosynthesis</keyword>
<dbReference type="InterPro" id="IPR045304">
    <property type="entry name" value="LbH_SAT"/>
</dbReference>
<dbReference type="InterPro" id="IPR005881">
    <property type="entry name" value="Ser_O-AcTrfase"/>
</dbReference>
<evidence type="ECO:0000256" key="8">
    <source>
        <dbReference type="ARBA" id="ARBA00022679"/>
    </source>
</evidence>
<keyword evidence="8 13" id="KW-0808">Transferase</keyword>
<dbReference type="Pfam" id="PF00132">
    <property type="entry name" value="Hexapep"/>
    <property type="match status" value="1"/>
</dbReference>
<dbReference type="Gene3D" id="1.10.3130.10">
    <property type="entry name" value="serine acetyltransferase, domain 1"/>
    <property type="match status" value="1"/>
</dbReference>
<evidence type="ECO:0000256" key="5">
    <source>
        <dbReference type="ARBA" id="ARBA00018522"/>
    </source>
</evidence>
<evidence type="ECO:0000256" key="2">
    <source>
        <dbReference type="ARBA" id="ARBA00004876"/>
    </source>
</evidence>
<dbReference type="InterPro" id="IPR042122">
    <property type="entry name" value="Ser_AcTrfase_N_sf"/>
</dbReference>
<gene>
    <name evidence="14" type="primary">cysE</name>
    <name evidence="14" type="ORF">GOQ27_00195</name>
</gene>
<evidence type="ECO:0000256" key="4">
    <source>
        <dbReference type="ARBA" id="ARBA00013266"/>
    </source>
</evidence>
<comment type="similarity">
    <text evidence="3 13">Belongs to the transferase hexapeptide repeat family.</text>
</comment>
<dbReference type="Gene3D" id="2.160.10.10">
    <property type="entry name" value="Hexapeptide repeat proteins"/>
    <property type="match status" value="1"/>
</dbReference>
<evidence type="ECO:0000256" key="12">
    <source>
        <dbReference type="ARBA" id="ARBA00049486"/>
    </source>
</evidence>
<dbReference type="FunFam" id="2.160.10.10:FF:000007">
    <property type="entry name" value="Serine acetyltransferase"/>
    <property type="match status" value="1"/>
</dbReference>
<sequence length="215" mass="23478">MFGGIKEDIKTIHERDPAAKSIFEIILCYPGLHAMLSHRIAHWLHSKGFFLIARIISQITRFFTGIEIHPGAKIGKRVFIDHGMGVVIGETAEIGNDVTIYQGVTLGGTGKQSGKRHPTIGNNVVISSGAKVLGPFKVHDHAKIGSGAVVLKEVPSYATIVGVPGRVVIRSKVTSIEDIDLDQVKLPDPISDQLTCMQNRIRMLEEKLNNKEDGK</sequence>
<evidence type="ECO:0000256" key="3">
    <source>
        <dbReference type="ARBA" id="ARBA00007274"/>
    </source>
</evidence>
<dbReference type="Proteomes" id="UP000724672">
    <property type="component" value="Unassembled WGS sequence"/>
</dbReference>
<comment type="catalytic activity">
    <reaction evidence="12 13">
        <text>L-serine + acetyl-CoA = O-acetyl-L-serine + CoA</text>
        <dbReference type="Rhea" id="RHEA:24560"/>
        <dbReference type="ChEBI" id="CHEBI:33384"/>
        <dbReference type="ChEBI" id="CHEBI:57287"/>
        <dbReference type="ChEBI" id="CHEBI:57288"/>
        <dbReference type="ChEBI" id="CHEBI:58340"/>
        <dbReference type="EC" id="2.3.1.30"/>
    </reaction>
</comment>
<dbReference type="InterPro" id="IPR011004">
    <property type="entry name" value="Trimer_LpxA-like_sf"/>
</dbReference>
<dbReference type="RefSeq" id="WP_203364789.1">
    <property type="nucleotide sequence ID" value="NZ_WSFT01000004.1"/>
</dbReference>
<evidence type="ECO:0000256" key="1">
    <source>
        <dbReference type="ARBA" id="ARBA00004496"/>
    </source>
</evidence>
<comment type="pathway">
    <text evidence="2">Amino-acid biosynthesis; L-cysteine biosynthesis; L-cysteine from L-serine: step 1/2.</text>
</comment>
<evidence type="ECO:0000313" key="15">
    <source>
        <dbReference type="Proteomes" id="UP000724672"/>
    </source>
</evidence>
<name>A0A942Z7H1_9FIRM</name>
<dbReference type="PANTHER" id="PTHR42811">
    <property type="entry name" value="SERINE ACETYLTRANSFERASE"/>
    <property type="match status" value="1"/>
</dbReference>
<evidence type="ECO:0000256" key="9">
    <source>
        <dbReference type="ARBA" id="ARBA00022737"/>
    </source>
</evidence>
<dbReference type="InterPro" id="IPR053376">
    <property type="entry name" value="Serine_acetyltransferase"/>
</dbReference>
<dbReference type="CDD" id="cd03354">
    <property type="entry name" value="LbH_SAT"/>
    <property type="match status" value="1"/>
</dbReference>
<dbReference type="GO" id="GO:0005737">
    <property type="term" value="C:cytoplasm"/>
    <property type="evidence" value="ECO:0007669"/>
    <property type="project" value="UniProtKB-SubCell"/>
</dbReference>
<evidence type="ECO:0000256" key="11">
    <source>
        <dbReference type="ARBA" id="ARBA00023315"/>
    </source>
</evidence>
<comment type="caution">
    <text evidence="14">The sequence shown here is derived from an EMBL/GenBank/DDBJ whole genome shotgun (WGS) entry which is preliminary data.</text>
</comment>
<proteinExistence type="inferred from homology"/>
<evidence type="ECO:0000256" key="13">
    <source>
        <dbReference type="PIRNR" id="PIRNR000441"/>
    </source>
</evidence>
<dbReference type="PIRSF" id="PIRSF000441">
    <property type="entry name" value="CysE"/>
    <property type="match status" value="1"/>
</dbReference>
<keyword evidence="15" id="KW-1185">Reference proteome</keyword>
<dbReference type="GO" id="GO:0006535">
    <property type="term" value="P:cysteine biosynthetic process from serine"/>
    <property type="evidence" value="ECO:0007669"/>
    <property type="project" value="InterPro"/>
</dbReference>
<dbReference type="AlphaFoldDB" id="A0A942Z7H1"/>
<dbReference type="InterPro" id="IPR001451">
    <property type="entry name" value="Hexapep"/>
</dbReference>
<comment type="subcellular location">
    <subcellularLocation>
        <location evidence="1">Cytoplasm</location>
    </subcellularLocation>
</comment>
<dbReference type="GO" id="GO:0009001">
    <property type="term" value="F:serine O-acetyltransferase activity"/>
    <property type="evidence" value="ECO:0007669"/>
    <property type="project" value="UniProtKB-EC"/>
</dbReference>
<evidence type="ECO:0000256" key="6">
    <source>
        <dbReference type="ARBA" id="ARBA00022490"/>
    </source>
</evidence>
<reference evidence="14" key="1">
    <citation type="submission" date="2019-12" db="EMBL/GenBank/DDBJ databases">
        <title>Clostridiaceae gen. nov. sp. nov., isolated from sediment in Xinjiang, China.</title>
        <authorList>
            <person name="Zhang R."/>
        </authorList>
    </citation>
    <scope>NUCLEOTIDE SEQUENCE</scope>
    <source>
        <strain evidence="14">D2Q-11</strain>
    </source>
</reference>
<keyword evidence="11 13" id="KW-0012">Acyltransferase</keyword>
<dbReference type="NCBIfam" id="NF041874">
    <property type="entry name" value="EPS_EpsC"/>
    <property type="match status" value="1"/>
</dbReference>
<accession>A0A942Z7H1</accession>
<dbReference type="NCBIfam" id="TIGR01172">
    <property type="entry name" value="cysE"/>
    <property type="match status" value="1"/>
</dbReference>
<dbReference type="FunFam" id="1.10.3130.10:FF:000003">
    <property type="entry name" value="Serine acetyltransferase"/>
    <property type="match status" value="1"/>
</dbReference>
<keyword evidence="9" id="KW-0677">Repeat</keyword>
<protein>
    <recommendedName>
        <fullName evidence="5 13">Serine acetyltransferase</fullName>
        <ecNumber evidence="4 13">2.3.1.30</ecNumber>
    </recommendedName>
</protein>
<dbReference type="SUPFAM" id="SSF51161">
    <property type="entry name" value="Trimeric LpxA-like enzymes"/>
    <property type="match status" value="1"/>
</dbReference>
<keyword evidence="10" id="KW-0198">Cysteine biosynthesis</keyword>
<evidence type="ECO:0000256" key="7">
    <source>
        <dbReference type="ARBA" id="ARBA00022605"/>
    </source>
</evidence>
<evidence type="ECO:0000256" key="10">
    <source>
        <dbReference type="ARBA" id="ARBA00023192"/>
    </source>
</evidence>
<dbReference type="EC" id="2.3.1.30" evidence="4 13"/>